<sequence>MATTPSTPSTYVDIDAPDAPSISTPIWPHPVQTQTLSGLPPHDPTMYNISTPHGFAYPGTRVRLLSPVLAGSASVQPLTWPSHQDSMQICTSMDATSPSMARHDLPGILPTPGRGIQQMNAHVQGNWDNLMESMKRQEKTVNELTKVLKTSSSHHEKQITDLATKVESSNQQVVTLMTALKQQEAAESDQLIKAVQLMITKEIKKMELTFTSVVQDKVEQLRMEVQQDIKTVQRALQSSLDQATAQCIHLSSSLLVNNISPMESTLTTLQSQEDDHLIIMWQLLKHPRSSLTSNSPITAVYIKQKTAQHPDLPVTDVVLWEEQHKDCEITKILKAVAEERSSQIDQYEVIEDKLYFKTHLKNDQIHYRVYVPSSLRPTLLQHYHSHPLSGHSGIYKTYKRLQEVAFWPGMWTDVKHHVRECVKCQTLRHDNQKPAGKLQTITTTKPNEMVGVDIMGPLPRSTQQNEYLLVFVDYYSRWVEFFPMRHGTAQNIATILRKEILTRWGVPDFILSDRGTQFVSSVFKEVCEKWRVTPKLTTAYHPQTNMTERINRTLKNMIASYVDDNHNKWDQFLPEIRFAINSAIQETTGVTPAELHLGRKLEGPMDKVLHGSNLTPDTTTYDVISHIQQLQSQVKESSRKAQYRQLRNYNKKRRDSTFKIKDRVWLRNFPQSSAQNKFSAKLAPNWKGPYRVLKSLGPVNYRIALESTGEDVRTAHVCNLKMCFPTAEQLEKAVLGGGFTRCAYPEPWREGGTSGFSLLLLGSSRGSGCRVDKSGIEWEFCPFSNSVDCAEKGEPSEADGTVVPESLLLALCR</sequence>
<evidence type="ECO:0000256" key="3">
    <source>
        <dbReference type="ARBA" id="ARBA00022750"/>
    </source>
</evidence>
<dbReference type="InterPro" id="IPR056924">
    <property type="entry name" value="SH3_Tf2-1"/>
</dbReference>
<keyword evidence="8" id="KW-0239">DNA-directed DNA polymerase</keyword>
<dbReference type="EMBL" id="JAYMGO010000009">
    <property type="protein sequence ID" value="KAL1268591.1"/>
    <property type="molecule type" value="Genomic_DNA"/>
</dbReference>
<evidence type="ECO:0000256" key="4">
    <source>
        <dbReference type="ARBA" id="ARBA00022801"/>
    </source>
</evidence>
<dbReference type="PANTHER" id="PTHR37984">
    <property type="entry name" value="PROTEIN CBG26694"/>
    <property type="match status" value="1"/>
</dbReference>
<evidence type="ECO:0000313" key="14">
    <source>
        <dbReference type="Proteomes" id="UP001558613"/>
    </source>
</evidence>
<dbReference type="Proteomes" id="UP001558613">
    <property type="component" value="Unassembled WGS sequence"/>
</dbReference>
<evidence type="ECO:0000256" key="10">
    <source>
        <dbReference type="ARBA" id="ARBA00023172"/>
    </source>
</evidence>
<dbReference type="Pfam" id="PF17921">
    <property type="entry name" value="Integrase_H2C2"/>
    <property type="match status" value="1"/>
</dbReference>
<keyword evidence="6" id="KW-0229">DNA integration</keyword>
<dbReference type="InterPro" id="IPR001584">
    <property type="entry name" value="Integrase_cat-core"/>
</dbReference>
<reference evidence="13 14" key="1">
    <citation type="submission" date="2023-09" db="EMBL/GenBank/DDBJ databases">
        <authorList>
            <person name="Wang M."/>
        </authorList>
    </citation>
    <scope>NUCLEOTIDE SEQUENCE [LARGE SCALE GENOMIC DNA]</scope>
    <source>
        <strain evidence="13">GT-2023</strain>
        <tissue evidence="13">Liver</tissue>
    </source>
</reference>
<evidence type="ECO:0000256" key="1">
    <source>
        <dbReference type="ARBA" id="ARBA00022670"/>
    </source>
</evidence>
<comment type="caution">
    <text evidence="13">The sequence shown here is derived from an EMBL/GenBank/DDBJ whole genome shotgun (WGS) entry which is preliminary data.</text>
</comment>
<dbReference type="Gene3D" id="3.30.420.10">
    <property type="entry name" value="Ribonuclease H-like superfamily/Ribonuclease H"/>
    <property type="match status" value="1"/>
</dbReference>
<dbReference type="Gene3D" id="1.10.340.70">
    <property type="match status" value="1"/>
</dbReference>
<evidence type="ECO:0000256" key="5">
    <source>
        <dbReference type="ARBA" id="ARBA00022842"/>
    </source>
</evidence>
<accession>A0ABR3MVE6</accession>
<organism evidence="13 14">
    <name type="scientific">Cirrhinus molitorella</name>
    <name type="common">mud carp</name>
    <dbReference type="NCBI Taxonomy" id="172907"/>
    <lineage>
        <taxon>Eukaryota</taxon>
        <taxon>Metazoa</taxon>
        <taxon>Chordata</taxon>
        <taxon>Craniata</taxon>
        <taxon>Vertebrata</taxon>
        <taxon>Euteleostomi</taxon>
        <taxon>Actinopterygii</taxon>
        <taxon>Neopterygii</taxon>
        <taxon>Teleostei</taxon>
        <taxon>Ostariophysi</taxon>
        <taxon>Cypriniformes</taxon>
        <taxon>Cyprinidae</taxon>
        <taxon>Labeoninae</taxon>
        <taxon>Labeonini</taxon>
        <taxon>Cirrhinus</taxon>
    </lineage>
</organism>
<keyword evidence="2" id="KW-0479">Metal-binding</keyword>
<dbReference type="SUPFAM" id="SSF53098">
    <property type="entry name" value="Ribonuclease H-like"/>
    <property type="match status" value="1"/>
</dbReference>
<protein>
    <recommendedName>
        <fullName evidence="11">Gypsy retrotransposon integrase-like protein 1</fullName>
    </recommendedName>
</protein>
<keyword evidence="9" id="KW-0238">DNA-binding</keyword>
<keyword evidence="3" id="KW-0064">Aspartyl protease</keyword>
<feature type="domain" description="Integrase catalytic" evidence="12">
    <location>
        <begin position="442"/>
        <end position="600"/>
    </location>
</feature>
<evidence type="ECO:0000259" key="12">
    <source>
        <dbReference type="PROSITE" id="PS50994"/>
    </source>
</evidence>
<keyword evidence="8" id="KW-0548">Nucleotidyltransferase</keyword>
<keyword evidence="7" id="KW-0695">RNA-directed DNA polymerase</keyword>
<evidence type="ECO:0000256" key="6">
    <source>
        <dbReference type="ARBA" id="ARBA00022908"/>
    </source>
</evidence>
<keyword evidence="14" id="KW-1185">Reference proteome</keyword>
<keyword evidence="10" id="KW-0233">DNA recombination</keyword>
<dbReference type="Pfam" id="PF00665">
    <property type="entry name" value="rve"/>
    <property type="match status" value="1"/>
</dbReference>
<evidence type="ECO:0000256" key="9">
    <source>
        <dbReference type="ARBA" id="ARBA00023125"/>
    </source>
</evidence>
<dbReference type="InterPro" id="IPR050951">
    <property type="entry name" value="Retrovirus_Pol_polyprotein"/>
</dbReference>
<dbReference type="InterPro" id="IPR012337">
    <property type="entry name" value="RNaseH-like_sf"/>
</dbReference>
<evidence type="ECO:0000256" key="7">
    <source>
        <dbReference type="ARBA" id="ARBA00022918"/>
    </source>
</evidence>
<gene>
    <name evidence="13" type="ORF">QQF64_033954</name>
</gene>
<dbReference type="PROSITE" id="PS50994">
    <property type="entry name" value="INTEGRASE"/>
    <property type="match status" value="1"/>
</dbReference>
<evidence type="ECO:0000313" key="13">
    <source>
        <dbReference type="EMBL" id="KAL1268591.1"/>
    </source>
</evidence>
<keyword evidence="5" id="KW-0460">Magnesium</keyword>
<dbReference type="Pfam" id="PF24626">
    <property type="entry name" value="SH3_Tf2-1"/>
    <property type="match status" value="1"/>
</dbReference>
<name>A0ABR3MVE6_9TELE</name>
<dbReference type="PANTHER" id="PTHR37984:SF5">
    <property type="entry name" value="PROTEIN NYNRIN-LIKE"/>
    <property type="match status" value="1"/>
</dbReference>
<evidence type="ECO:0000256" key="8">
    <source>
        <dbReference type="ARBA" id="ARBA00022932"/>
    </source>
</evidence>
<dbReference type="InterPro" id="IPR036397">
    <property type="entry name" value="RNaseH_sf"/>
</dbReference>
<keyword evidence="4" id="KW-0378">Hydrolase</keyword>
<keyword evidence="1" id="KW-0645">Protease</keyword>
<proteinExistence type="predicted"/>
<dbReference type="InterPro" id="IPR041588">
    <property type="entry name" value="Integrase_H2C2"/>
</dbReference>
<keyword evidence="8" id="KW-0808">Transferase</keyword>
<evidence type="ECO:0000256" key="11">
    <source>
        <dbReference type="ARBA" id="ARBA00039658"/>
    </source>
</evidence>
<evidence type="ECO:0000256" key="2">
    <source>
        <dbReference type="ARBA" id="ARBA00022723"/>
    </source>
</evidence>